<name>A0A7I7LHE3_9MYCO</name>
<feature type="region of interest" description="Disordered" evidence="1">
    <location>
        <begin position="91"/>
        <end position="129"/>
    </location>
</feature>
<dbReference type="AlphaFoldDB" id="A0A7I7LHE3"/>
<reference evidence="2 3" key="1">
    <citation type="journal article" date="2019" name="Emerg. Microbes Infect.">
        <title>Comprehensive subspecies identification of 175 nontuberculous mycobacteria species based on 7547 genomic profiles.</title>
        <authorList>
            <person name="Matsumoto Y."/>
            <person name="Kinjo T."/>
            <person name="Motooka D."/>
            <person name="Nabeya D."/>
            <person name="Jung N."/>
            <person name="Uechi K."/>
            <person name="Horii T."/>
            <person name="Iida T."/>
            <person name="Fujita J."/>
            <person name="Nakamura S."/>
        </authorList>
    </citation>
    <scope>NUCLEOTIDE SEQUENCE [LARGE SCALE GENOMIC DNA]</scope>
    <source>
        <strain evidence="2 3">JCM 12657</strain>
    </source>
</reference>
<evidence type="ECO:0000313" key="3">
    <source>
        <dbReference type="Proteomes" id="UP000467164"/>
    </source>
</evidence>
<sequence>MQMLADRHRPVAAHQDQRIDLVLRESAQEFFGAGHFGPATVALPHRVGGRVAPIGRADDCAALVDDPANPVAGELDQSALGIVLGQQQPIEAVSDPDHVPAAVSRGKSGRVDHRVGSRRVPANGTDRDSLYRGIHDSQV</sequence>
<protein>
    <submittedName>
        <fullName evidence="2">Uncharacterized protein</fullName>
    </submittedName>
</protein>
<proteinExistence type="predicted"/>
<accession>A0A7I7LHE3</accession>
<dbReference type="KEGG" id="msho:MSHO_48210"/>
<evidence type="ECO:0000256" key="1">
    <source>
        <dbReference type="SAM" id="MobiDB-lite"/>
    </source>
</evidence>
<dbReference type="EMBL" id="AP022572">
    <property type="protein sequence ID" value="BBX59476.1"/>
    <property type="molecule type" value="Genomic_DNA"/>
</dbReference>
<gene>
    <name evidence="2" type="ORF">MSHO_48210</name>
</gene>
<evidence type="ECO:0000313" key="2">
    <source>
        <dbReference type="EMBL" id="BBX59476.1"/>
    </source>
</evidence>
<keyword evidence="3" id="KW-1185">Reference proteome</keyword>
<organism evidence="2 3">
    <name type="scientific">Mycobacterium shottsii</name>
    <dbReference type="NCBI Taxonomy" id="133549"/>
    <lineage>
        <taxon>Bacteria</taxon>
        <taxon>Bacillati</taxon>
        <taxon>Actinomycetota</taxon>
        <taxon>Actinomycetes</taxon>
        <taxon>Mycobacteriales</taxon>
        <taxon>Mycobacteriaceae</taxon>
        <taxon>Mycobacterium</taxon>
        <taxon>Mycobacterium ulcerans group</taxon>
    </lineage>
</organism>
<dbReference type="Proteomes" id="UP000467164">
    <property type="component" value="Chromosome"/>
</dbReference>